<evidence type="ECO:0008006" key="4">
    <source>
        <dbReference type="Google" id="ProtNLM"/>
    </source>
</evidence>
<feature type="transmembrane region" description="Helical" evidence="1">
    <location>
        <begin position="20"/>
        <end position="42"/>
    </location>
</feature>
<dbReference type="InterPro" id="IPR013417">
    <property type="entry name" value="CHP02588"/>
</dbReference>
<proteinExistence type="predicted"/>
<evidence type="ECO:0000313" key="3">
    <source>
        <dbReference type="Proteomes" id="UP000191897"/>
    </source>
</evidence>
<reference evidence="2 3" key="1">
    <citation type="submission" date="2016-01" db="EMBL/GenBank/DDBJ databases">
        <authorList>
            <person name="Oliw E.H."/>
        </authorList>
    </citation>
    <scope>NUCLEOTIDE SEQUENCE [LARGE SCALE GENOMIC DNA]</scope>
    <source>
        <strain evidence="2 3">Kerr 14</strain>
    </source>
</reference>
<gene>
    <name evidence="2" type="ORF">AGR4C_pb30105</name>
</gene>
<organism evidence="2 3">
    <name type="scientific">Agrobacterium tumefaciens str. Kerr 14</name>
    <dbReference type="NCBI Taxonomy" id="1183424"/>
    <lineage>
        <taxon>Bacteria</taxon>
        <taxon>Pseudomonadati</taxon>
        <taxon>Pseudomonadota</taxon>
        <taxon>Alphaproteobacteria</taxon>
        <taxon>Hyphomicrobiales</taxon>
        <taxon>Rhizobiaceae</taxon>
        <taxon>Rhizobium/Agrobacterium group</taxon>
        <taxon>Agrobacterium</taxon>
        <taxon>Agrobacterium tumefaciens complex</taxon>
    </lineage>
</organism>
<keyword evidence="1" id="KW-0812">Transmembrane</keyword>
<dbReference type="AlphaFoldDB" id="A0A1S7SFM0"/>
<evidence type="ECO:0000313" key="2">
    <source>
        <dbReference type="EMBL" id="CUX68194.1"/>
    </source>
</evidence>
<protein>
    <recommendedName>
        <fullName evidence="4">TIGR02588 family protein</fullName>
    </recommendedName>
</protein>
<keyword evidence="1" id="KW-0472">Membrane</keyword>
<accession>A0A1S7SFM0</accession>
<sequence length="136" mass="14763">MTEISRRPHSEKEDPHWVEWAVGIVSSLLVLTIMGWVGLEAITEEDQSPSFRTAIVRKNAIESGFRLEFEIENLSTRTAAAVVVRGEARDGDTVIESAEATIDYVPAQSKSSGAIIFSADPGEKAVWVGAVGYSDP</sequence>
<dbReference type="RefSeq" id="WP_143242798.1">
    <property type="nucleotide sequence ID" value="NZ_LT009733.1"/>
</dbReference>
<dbReference type="NCBIfam" id="TIGR02588">
    <property type="entry name" value="TIGR02588 family protein"/>
    <property type="match status" value="1"/>
</dbReference>
<evidence type="ECO:0000256" key="1">
    <source>
        <dbReference type="SAM" id="Phobius"/>
    </source>
</evidence>
<name>A0A1S7SFM0_AGRTU</name>
<dbReference type="EMBL" id="FBWC01000042">
    <property type="protein sequence ID" value="CUX68194.1"/>
    <property type="molecule type" value="Genomic_DNA"/>
</dbReference>
<keyword evidence="1" id="KW-1133">Transmembrane helix</keyword>
<dbReference type="Proteomes" id="UP000191897">
    <property type="component" value="Unassembled WGS sequence"/>
</dbReference>